<name>A0ABP1PU15_9HEXA</name>
<dbReference type="Proteomes" id="UP001642540">
    <property type="component" value="Unassembled WGS sequence"/>
</dbReference>
<keyword evidence="4" id="KW-1185">Reference proteome</keyword>
<keyword evidence="1" id="KW-0862">Zinc</keyword>
<keyword evidence="1" id="KW-0863">Zinc-finger</keyword>
<dbReference type="PROSITE" id="PS50157">
    <property type="entry name" value="ZINC_FINGER_C2H2_2"/>
    <property type="match status" value="1"/>
</dbReference>
<evidence type="ECO:0000313" key="3">
    <source>
        <dbReference type="EMBL" id="CAL8077523.1"/>
    </source>
</evidence>
<evidence type="ECO:0000259" key="2">
    <source>
        <dbReference type="PROSITE" id="PS50157"/>
    </source>
</evidence>
<accession>A0ABP1PU15</accession>
<evidence type="ECO:0000313" key="4">
    <source>
        <dbReference type="Proteomes" id="UP001642540"/>
    </source>
</evidence>
<gene>
    <name evidence="3" type="ORF">ODALV1_LOCUS3835</name>
</gene>
<feature type="domain" description="C2H2-type" evidence="2">
    <location>
        <begin position="119"/>
        <end position="142"/>
    </location>
</feature>
<protein>
    <recommendedName>
        <fullName evidence="2">C2H2-type domain-containing protein</fullName>
    </recommendedName>
</protein>
<reference evidence="3 4" key="1">
    <citation type="submission" date="2024-08" db="EMBL/GenBank/DDBJ databases">
        <authorList>
            <person name="Cucini C."/>
            <person name="Frati F."/>
        </authorList>
    </citation>
    <scope>NUCLEOTIDE SEQUENCE [LARGE SCALE GENOMIC DNA]</scope>
</reference>
<proteinExistence type="predicted"/>
<keyword evidence="1" id="KW-0479">Metal-binding</keyword>
<organism evidence="3 4">
    <name type="scientific">Orchesella dallaii</name>
    <dbReference type="NCBI Taxonomy" id="48710"/>
    <lineage>
        <taxon>Eukaryota</taxon>
        <taxon>Metazoa</taxon>
        <taxon>Ecdysozoa</taxon>
        <taxon>Arthropoda</taxon>
        <taxon>Hexapoda</taxon>
        <taxon>Collembola</taxon>
        <taxon>Entomobryomorpha</taxon>
        <taxon>Entomobryoidea</taxon>
        <taxon>Orchesellidae</taxon>
        <taxon>Orchesellinae</taxon>
        <taxon>Orchesella</taxon>
    </lineage>
</organism>
<comment type="caution">
    <text evidence="3">The sequence shown here is derived from an EMBL/GenBank/DDBJ whole genome shotgun (WGS) entry which is preliminary data.</text>
</comment>
<sequence>MDGKLVRRATRKLLPRLAKQKQKAKAVNCVERKLLPNEKQKPEALNNSQDSGLIEEGLKGEERAGVSNEISRLEGVTVIRGGNRVRPLKLENGRISYYRDEESFNKAVEEVNAMATAIRTCIACGKIFTSEQAFSKHNKDLHDDLSLP</sequence>
<dbReference type="PROSITE" id="PS00028">
    <property type="entry name" value="ZINC_FINGER_C2H2_1"/>
    <property type="match status" value="1"/>
</dbReference>
<dbReference type="InterPro" id="IPR013087">
    <property type="entry name" value="Znf_C2H2_type"/>
</dbReference>
<evidence type="ECO:0000256" key="1">
    <source>
        <dbReference type="PROSITE-ProRule" id="PRU00042"/>
    </source>
</evidence>
<dbReference type="EMBL" id="CAXLJM020000013">
    <property type="protein sequence ID" value="CAL8077523.1"/>
    <property type="molecule type" value="Genomic_DNA"/>
</dbReference>